<reference evidence="1" key="1">
    <citation type="submission" date="2021-11" db="EMBL/GenBank/DDBJ databases">
        <authorList>
            <person name="Rodrigo-Torres L."/>
            <person name="Arahal R. D."/>
            <person name="Lucena T."/>
        </authorList>
    </citation>
    <scope>NUCLEOTIDE SEQUENCE</scope>
    <source>
        <strain evidence="1">CECT 7929</strain>
    </source>
</reference>
<evidence type="ECO:0008006" key="3">
    <source>
        <dbReference type="Google" id="ProtNLM"/>
    </source>
</evidence>
<protein>
    <recommendedName>
        <fullName evidence="3">Heat-shock protein HtpX</fullName>
    </recommendedName>
</protein>
<dbReference type="RefSeq" id="WP_237465867.1">
    <property type="nucleotide sequence ID" value="NZ_CAKLDI010000001.1"/>
</dbReference>
<evidence type="ECO:0000313" key="2">
    <source>
        <dbReference type="Proteomes" id="UP000838672"/>
    </source>
</evidence>
<dbReference type="EMBL" id="CAKLDI010000001">
    <property type="protein sequence ID" value="CAH0533427.1"/>
    <property type="molecule type" value="Genomic_DNA"/>
</dbReference>
<accession>A0ABN8DVQ7</accession>
<proteinExistence type="predicted"/>
<dbReference type="Proteomes" id="UP000838672">
    <property type="component" value="Unassembled WGS sequence"/>
</dbReference>
<organism evidence="1 2">
    <name type="scientific">Vibrio stylophorae</name>
    <dbReference type="NCBI Taxonomy" id="659351"/>
    <lineage>
        <taxon>Bacteria</taxon>
        <taxon>Pseudomonadati</taxon>
        <taxon>Pseudomonadota</taxon>
        <taxon>Gammaproteobacteria</taxon>
        <taxon>Vibrionales</taxon>
        <taxon>Vibrionaceae</taxon>
        <taxon>Vibrio</taxon>
    </lineage>
</organism>
<comment type="caution">
    <text evidence="1">The sequence shown here is derived from an EMBL/GenBank/DDBJ whole genome shotgun (WGS) entry which is preliminary data.</text>
</comment>
<gene>
    <name evidence="1" type="ORF">VST7929_01295</name>
</gene>
<sequence length="61" mass="6791">MSNQEDYRLAIDILCCHLGMTPEQAKSHLGLDAEQEPPTQDVFAQANALVKLHTQPDNQTN</sequence>
<name>A0ABN8DVQ7_9VIBR</name>
<keyword evidence="2" id="KW-1185">Reference proteome</keyword>
<evidence type="ECO:0000313" key="1">
    <source>
        <dbReference type="EMBL" id="CAH0533427.1"/>
    </source>
</evidence>